<dbReference type="InterPro" id="IPR016186">
    <property type="entry name" value="C-type_lectin-like/link_sf"/>
</dbReference>
<dbReference type="InterPro" id="IPR001190">
    <property type="entry name" value="SRCR"/>
</dbReference>
<feature type="domain" description="Protein kinase" evidence="8">
    <location>
        <begin position="25"/>
        <end position="320"/>
    </location>
</feature>
<evidence type="ECO:0000313" key="13">
    <source>
        <dbReference type="Proteomes" id="UP000549394"/>
    </source>
</evidence>
<feature type="compositionally biased region" description="Polar residues" evidence="6">
    <location>
        <begin position="3060"/>
        <end position="3078"/>
    </location>
</feature>
<comment type="caution">
    <text evidence="5">Lacks conserved residue(s) required for the propagation of feature annotation.</text>
</comment>
<keyword evidence="7" id="KW-0472">Membrane</keyword>
<dbReference type="Gene3D" id="1.10.510.10">
    <property type="entry name" value="Transferase(Phosphotransferase) domain 1"/>
    <property type="match status" value="1"/>
</dbReference>
<keyword evidence="1" id="KW-0732">Signal</keyword>
<dbReference type="InterPro" id="IPR036772">
    <property type="entry name" value="SRCR-like_dom_sf"/>
</dbReference>
<dbReference type="OrthoDB" id="536948at2759"/>
<dbReference type="EMBL" id="CAJFCJ010000015">
    <property type="protein sequence ID" value="CAD5122024.1"/>
    <property type="molecule type" value="Genomic_DNA"/>
</dbReference>
<keyword evidence="13" id="KW-1185">Reference proteome</keyword>
<feature type="disulfide bond" evidence="5">
    <location>
        <begin position="1457"/>
        <end position="1467"/>
    </location>
</feature>
<feature type="transmembrane region" description="Helical" evidence="7">
    <location>
        <begin position="2953"/>
        <end position="2978"/>
    </location>
</feature>
<evidence type="ECO:0000256" key="5">
    <source>
        <dbReference type="PROSITE-ProRule" id="PRU00196"/>
    </source>
</evidence>
<keyword evidence="7" id="KW-1133">Transmembrane helix</keyword>
<gene>
    <name evidence="12" type="ORF">DGYR_LOCUS9890</name>
</gene>
<sequence>MLGEYTSKDGKFVPKVGMPLLIGRYRFVKVLEFGQSACVIFATDECNDSKPVSIKVMHIQNTTVSYQEADCLVKLNEADTYNASATITLLHTFMFDQHFCMVFDLLQPTALTNYFKAMKSEEAVLKGIRQVAIRLLVALGFLERENTLHADIKPSNVLLKRTNDFYSCTLIDFGNAIKCIEEELSLYYDDYNLVTLLYRPPEVMFGCGFGLPVDMWSLGCVLAELYLKTPIFVGNDKMQIIRRMTNVLGFVPRHLFYKGMYYDSLQSFTYDIDEQMPATLRLKNYAHINDINFCSFLAGLFHYDPAKRMTPSEAAKHPFLASELGILYLQPRQPNDQPHYTPITLTAKDYNARPVINGPRKSLDSIDLLRSPTSSTVLKPKPRIADVSTNILSSVNWETRSDSNNNMNSATHYKEAKRKRKRTSTSTASIAYSDHYKIKSKNLEFDITNGGTINEQYTLRKSGSPYSVRNHLFIGKNGKLTIEAGTEVRFGPGVMLAVNGTLYAKGSEENRIILTKARGSSKDHPVWPQKARLVDERNIHFGRLQIFHRGEWRGVCSSHQNWTADDVDVSCREMGFARGNFSGFLSFATNDSHFMLLKQPNCTGRENSILNCKGGQNIKIGSNACLNQLTVHLHCEGVREDMATNHWWGLEFYNSSNTYGNDGFGRSAWNESTSVLEYVDINYAGIDDTRNLAAAVRASPHVPFLKQVRIAHSAYDATNFTFVESSTIVHGTEFINNGGHGLVVETIFGAIDIRDSKMINNRGAGVRAKMYDKRWPVWDIDDTFCKSSISGYIQSFPQVLTGVKIDGTFSCTKTYRTRENERLAITVLEFDKEYNDKVKGSIILSDARYLPKKRLAFWSINNNTMPATFVSPGEVVEVKFSWSLPHGFYCKELKYCIKFVLLIESFNEMELTSRELFINNSLVSQNLQHGLFIENMRNYVFINATNVTNSGYSAGIRVLGGAGIINVNKSIVTHNRDNGVNITYDGGKRFFNMSTFSHNLGNGVNITLNETAVMNRTRHTYEQDTLVRESSFELNEGFGIRVSNSCLTGKVYVVDCNFYQNLLDGVNLESCFRRVDKANATNFTIGYSRFDGNQGHAIRITPILNAIGLISNSTFLNHKRHVILIDNTDDFVLQRDYNQHPVFYEISTNTFQSNSGFYVLNLRLNEGSNVQFLKVIYNTLSYNKITGGFPYLNARSRLHAVAIISSTNINFTRNYMINQQSSFEVATQLSDKSKTINCPILFWGTTDYNNIVTRIFDQFSRFDLALIEYWPVLRSEILYSPWQFTTKDTPRIEMKFERGEVIGGMLGSDQDPRRKRFTAVRGRTYIVDRDINVLENGEMILERGSTLLFPNAIGIHIGGLLEVSGTKFEPVRLSYRNMTDQMHYNNSKVRLSNGFSGRVEILPDNETEWGTICNEGWTKTDASILCNMLGLVIHPDDFLIDLPEPGTGPIWRSYLKCTDLDTDITTCRGDNKHSCTHDQDVAIKCHLPTWAGMRTLAQAAVRRFEHMEISNAGLLDPTSAEYAAGLRIDYNQYFIEDIVVKNCKHNGIEIFHAAPAADKVPKGTISRAHVHSNLKSGISTRYSFLEVRNSIIENNGHAGIEYNPVLSGLEARSIKSGITDLKYIEDFDDKTIEIPKENQIFLSTREQSSPPNIIYKVQLRTTDQNYFLVVDLIDWNPQTEQENLTVVDGRNDENRRYVLEYNVAEFPFVASQRYVTIYYGVTTRKSGRITLGITSRPYNRWPYPYPWILVKDSTLSKNNYGVITRFYNQESNEFLHTFNRFRFDSISLINNKIEYNRKEAILAPSLTKYHELYEPTWEERQKAGLIGEVVYEVTNCTIKGNGGGIRGEHNHVEFANNVWIWKITESKFLNNKQGGIFLELPKVQMMYHEWIFNHSIQVNHSSFIDNEKFEFRIGGFYCNSTVFDNKFINNDCSRSCLEISGTEKDIEVHNNELRDNTGKHIIEFHMKSHTPYTQWVDGSMFENIIRNNKPLRDDSSAVAIKGVQNITINYNILENDEMNFELVGGQTSSVLEEYLDCRYNFWGSTNAEVISKRVFDFDDWNNYAIVDFKPYLETDRFNAKAIDSQVISTSRGPQELGGRITDSVLLRKANSPYTVVKDLTIMSNGFLRIEPGVEVMFKPNVGILVLGSLTAMGTSKEPIIMKPVEKNSLFRKKRSTNNISLRLIGGKTKEEGFVQVYNATERRWTLICDPHFNDYTAMVMCRTLGFEDTNVLVTRSRYYDWFVLGYPKMHEQVVEWFWRDTFICDGTEDSLESCRYKLNFHVLACMKNRQYVYTRCGPRKIEKTKHFWGNIRFSSTFLDVGLTVAGESILEYVNIEGAGMLHGERAAAVESVYQTPAIKHVEIKNCAWNGFDFISPKGAFDVERTVVKDVSGYGLGTIVLRGDSDYTNDIPSYIPLVDSTIPYDVQGIVRMCTVDRLITVDKRVLVYHKYSFENIDCLKIFRSKERKKNLGFRFLQFNMYNDSFYDNAVEIYQTEFFDDYWLLGSVNATSSDKMKAKKYETNGNIDTLSLRITASAAPGSYGFIAEVVSLPPSVEWSPDLENRERQRIRESVLTYNQRGAFSFSNVGELNPAVVVEHCKMEHNGYKVLNNTSPPVIFGQVQNSKYLTIANNFLGYNYGGLKINSVVKTKSNAIYANISNNVIVHNSHGSPMEISGHYFQVFSIRNNYIAHNDAEFRNAIEMFNISVNFSNNFILRNRAGCILNMSIPIQASVQQHYKHNAFWENEAIGPFSTTMYAQSAKQSFTNNFFLNRWNIYELVTFNRSNPKINEHPVVQAKYNWWGNPTRSFVMGRIWDRKDDNYLIAVNFEPHLTSNQTIVQGKCWPTWRLHKNKCYYYMGGAMTYFEAKSYCKRERSLLAIAKDGNRKRFLSNYIASLQGKDYTEFFRVWVDSDDYNDRGDCMTLEDEDLESDDCNQLHPFVCERDPYKGQTIDKAVIIVCCAVVGAVMFVVIILIVFAIIKKRERAQEMNDRRMMTKSRLRSSQASLHSNSRWDAASIGSTKKIRPKCGPVDKGSAANRMLNITGVTQDETLDHEEYPSKSFGHTTLNDQNPSPTDTSFSYYGSDVQYAPPGRRENEIRRLQIPHRPVVDLQSMRSADSHPTIDMGFGSRDHLAYDRGQPYPIPYRIGDAGYADGNLDESVYDQSRSRYNSRNDIDTAGRYDRTETLPIRDPRAQHQRETIISIDLSFKSKFDRKFTGFIIYTKDFEASSFYVESRIRYSIPFFDYNCDKQWSANVISCWRAKPVCNYEKFISTKYGSAKFPKNRIIRKIMKDLHKIEPYCFPPYQNLRYYDRINDKYGLKWEPSLIGQQVISTDGMVVLRKLDNIICYNGFCGLPMVRLRRGLGTFCFRDNYDSIEEGRLIASAVCHSVNMDVSQIESIKIIEATKDLKYILPLYSLSSSLARLFKNNFKAKSYLSMRKAVRHILDVNPYIWESTRDCKKLLLINCDNRFIRMNPPFLIRLNTTDYQFKMFRPGLGIWKMCGPIHLIEKAYKSYHSSNAHNESRTLDECALGCYHTKNCVAFIYWQTAIEKCKSVGMDLLRVTKEGIPSNIRTFFSTKGELIWLGLIREKGQFWWSSNFKKKELVNLEEEPFNQWIFERSKCQYGLIYHSIPRIISRLTKATLKNFKIYQRHGVPLDCLRDIATAICYRPLHGWSSNIKFTMERDIKTVKSLPFIGDDAKAKKFINHYCDPLNENHYCYPKMESLPLNRERHEFHTANYSLYKTSEVNILDLESMDKLILLRKMKSDECNLSGLGIRGKTGVINEKKMKSICGHILLNWNGRLTKVCLDNSLLNKFKDYSKVISQGTCSSFGLGDITAITEIFPYNFIGYFIKNITNYRNFTPRHFFEIPMTINKKRQFCHNNVGIKVFCKKERKVFPKEQYEENNVIFNLYLPGKWGFCGPFHLLEYSFEKFKKFKGYKYNENGANYISNISFKDCRKECSKNRNCSSLIYVPTKVKGFCGLTNRYCNSKPDYTYSYLAPGQFIFIKSHKLCNFTGKSYPIFYDHSINLCFSIAANKTYLNAVGFCREMGMNLLRPHWISDNFKTFFPSNDLAWVGVKLIGSIAYYDSNFVQNYEPMSSLRLGIDISKIRKSNCPLLKIGRKLDLSGMFRLSIESHCRDNTFTTICQRPLEGSWSRWTKWSKCVCNGQTYSSLKQYRKRKCDDPPPVGSFKKQPCKSSFNLQTEQRLCKLYRQDNRIMLEIASPSIIEEKDICGSLNKTFIETNKVKFKYEFHNEDNYSAYCLTSGGYMTRREAFSYCSKLNMHVLKMSDIQLKNNLGKFLTDTFGNITVWLGLERVNKTEFRWQQTVWRDNFTVDKFQLNILKGTCFIVTITKNKMEWKGHLKQIALKDIRHFAGGH</sequence>
<feature type="disulfide bond" evidence="5">
    <location>
        <begin position="2264"/>
        <end position="2274"/>
    </location>
</feature>
<evidence type="ECO:0000256" key="4">
    <source>
        <dbReference type="ARBA" id="ARBA00023180"/>
    </source>
</evidence>
<dbReference type="Pfam" id="PF00530">
    <property type="entry name" value="SRCR"/>
    <property type="match status" value="3"/>
</dbReference>
<dbReference type="SUPFAM" id="SSF51126">
    <property type="entry name" value="Pectin lyase-like"/>
    <property type="match status" value="2"/>
</dbReference>
<evidence type="ECO:0000256" key="3">
    <source>
        <dbReference type="ARBA" id="ARBA00023157"/>
    </source>
</evidence>
<accession>A0A7I8W5F6</accession>
<keyword evidence="4" id="KW-0325">Glycoprotein</keyword>
<evidence type="ECO:0000256" key="6">
    <source>
        <dbReference type="SAM" id="MobiDB-lite"/>
    </source>
</evidence>
<dbReference type="SUPFAM" id="SSF56487">
    <property type="entry name" value="SRCR-like"/>
    <property type="match status" value="3"/>
</dbReference>
<dbReference type="InterPro" id="IPR000719">
    <property type="entry name" value="Prot_kinase_dom"/>
</dbReference>
<dbReference type="InterPro" id="IPR011009">
    <property type="entry name" value="Kinase-like_dom_sf"/>
</dbReference>
<reference evidence="12 13" key="1">
    <citation type="submission" date="2020-08" db="EMBL/GenBank/DDBJ databases">
        <authorList>
            <person name="Hejnol A."/>
        </authorList>
    </citation>
    <scope>NUCLEOTIDE SEQUENCE [LARGE SCALE GENOMIC DNA]</scope>
</reference>
<evidence type="ECO:0000256" key="1">
    <source>
        <dbReference type="ARBA" id="ARBA00022729"/>
    </source>
</evidence>
<dbReference type="PANTHER" id="PTHR47653:SF1">
    <property type="entry name" value="DELETED IN MALIGNANT BRAIN TUMORS 1 PROTEIN"/>
    <property type="match status" value="1"/>
</dbReference>
<dbReference type="GO" id="GO:0005524">
    <property type="term" value="F:ATP binding"/>
    <property type="evidence" value="ECO:0007669"/>
    <property type="project" value="InterPro"/>
</dbReference>
<dbReference type="Gene3D" id="3.10.250.10">
    <property type="entry name" value="SRCR-like domain"/>
    <property type="match status" value="3"/>
</dbReference>
<evidence type="ECO:0000256" key="7">
    <source>
        <dbReference type="SAM" id="Phobius"/>
    </source>
</evidence>
<feature type="region of interest" description="Disordered" evidence="6">
    <location>
        <begin position="403"/>
        <end position="426"/>
    </location>
</feature>
<dbReference type="GO" id="GO:0004672">
    <property type="term" value="F:protein kinase activity"/>
    <property type="evidence" value="ECO:0007669"/>
    <property type="project" value="InterPro"/>
</dbReference>
<dbReference type="InterPro" id="IPR036383">
    <property type="entry name" value="TSP1_rpt_sf"/>
</dbReference>
<feature type="domain" description="SRCR" evidence="10">
    <location>
        <begin position="2181"/>
        <end position="2297"/>
    </location>
</feature>
<feature type="domain" description="C-type lectin" evidence="9">
    <location>
        <begin position="2848"/>
        <end position="2941"/>
    </location>
</feature>
<evidence type="ECO:0000259" key="11">
    <source>
        <dbReference type="PROSITE" id="PS50948"/>
    </source>
</evidence>
<dbReference type="PROSITE" id="PS50011">
    <property type="entry name" value="PROTEIN_KINASE_DOM"/>
    <property type="match status" value="1"/>
</dbReference>
<proteinExistence type="predicted"/>
<dbReference type="PROSITE" id="PS50041">
    <property type="entry name" value="C_TYPE_LECTIN_2"/>
    <property type="match status" value="1"/>
</dbReference>
<feature type="region of interest" description="Disordered" evidence="6">
    <location>
        <begin position="3059"/>
        <end position="3078"/>
    </location>
</feature>
<dbReference type="SMART" id="SM00220">
    <property type="entry name" value="S_TKc"/>
    <property type="match status" value="1"/>
</dbReference>
<evidence type="ECO:0000256" key="2">
    <source>
        <dbReference type="ARBA" id="ARBA00022737"/>
    </source>
</evidence>
<dbReference type="Proteomes" id="UP000549394">
    <property type="component" value="Unassembled WGS sequence"/>
</dbReference>
<evidence type="ECO:0000259" key="10">
    <source>
        <dbReference type="PROSITE" id="PS50287"/>
    </source>
</evidence>
<dbReference type="InterPro" id="IPR016187">
    <property type="entry name" value="CTDL_fold"/>
</dbReference>
<keyword evidence="7" id="KW-0812">Transmembrane</keyword>
<keyword evidence="3 5" id="KW-1015">Disulfide bond</keyword>
<dbReference type="Gene3D" id="3.10.100.10">
    <property type="entry name" value="Mannose-Binding Protein A, subunit A"/>
    <property type="match status" value="1"/>
</dbReference>
<dbReference type="Pfam" id="PF00069">
    <property type="entry name" value="Pkinase"/>
    <property type="match status" value="1"/>
</dbReference>
<dbReference type="SMART" id="SM00034">
    <property type="entry name" value="CLECT"/>
    <property type="match status" value="1"/>
</dbReference>
<keyword evidence="2" id="KW-0677">Repeat</keyword>
<dbReference type="SUPFAM" id="SSF56112">
    <property type="entry name" value="Protein kinase-like (PK-like)"/>
    <property type="match status" value="1"/>
</dbReference>
<feature type="domain" description="SRCR" evidence="10">
    <location>
        <begin position="1389"/>
        <end position="1486"/>
    </location>
</feature>
<dbReference type="PROSITE" id="PS50948">
    <property type="entry name" value="PAN"/>
    <property type="match status" value="1"/>
</dbReference>
<dbReference type="InterPro" id="IPR011050">
    <property type="entry name" value="Pectin_lyase_fold/virulence"/>
</dbReference>
<name>A0A7I8W5F6_9ANNE</name>
<feature type="domain" description="SRCR" evidence="10">
    <location>
        <begin position="531"/>
        <end position="636"/>
    </location>
</feature>
<dbReference type="PANTHER" id="PTHR47653">
    <property type="entry name" value="PROTEIN BARK BEETLE"/>
    <property type="match status" value="1"/>
</dbReference>
<dbReference type="InterPro" id="IPR001304">
    <property type="entry name" value="C-type_lectin-like"/>
</dbReference>
<feature type="domain" description="Apple" evidence="11">
    <location>
        <begin position="3919"/>
        <end position="4012"/>
    </location>
</feature>
<organism evidence="12 13">
    <name type="scientific">Dimorphilus gyrociliatus</name>
    <dbReference type="NCBI Taxonomy" id="2664684"/>
    <lineage>
        <taxon>Eukaryota</taxon>
        <taxon>Metazoa</taxon>
        <taxon>Spiralia</taxon>
        <taxon>Lophotrochozoa</taxon>
        <taxon>Annelida</taxon>
        <taxon>Polychaeta</taxon>
        <taxon>Polychaeta incertae sedis</taxon>
        <taxon>Dinophilidae</taxon>
        <taxon>Dimorphilus</taxon>
    </lineage>
</organism>
<protein>
    <submittedName>
        <fullName evidence="12">DgyrCDS10477</fullName>
    </submittedName>
</protein>
<dbReference type="InterPro" id="IPR006626">
    <property type="entry name" value="PbH1"/>
</dbReference>
<dbReference type="SMART" id="SM00710">
    <property type="entry name" value="PbH1"/>
    <property type="match status" value="17"/>
</dbReference>
<dbReference type="GO" id="GO:0016020">
    <property type="term" value="C:membrane"/>
    <property type="evidence" value="ECO:0007669"/>
    <property type="project" value="InterPro"/>
</dbReference>
<dbReference type="SUPFAM" id="SSF56436">
    <property type="entry name" value="C-type lectin-like"/>
    <property type="match status" value="3"/>
</dbReference>
<evidence type="ECO:0000313" key="12">
    <source>
        <dbReference type="EMBL" id="CAD5122024.1"/>
    </source>
</evidence>
<dbReference type="Gene3D" id="2.20.100.10">
    <property type="entry name" value="Thrombospondin type-1 (TSP1) repeat"/>
    <property type="match status" value="1"/>
</dbReference>
<dbReference type="InterPro" id="IPR053243">
    <property type="entry name" value="SJ_maturation_regulator"/>
</dbReference>
<dbReference type="InterPro" id="IPR003609">
    <property type="entry name" value="Pan_app"/>
</dbReference>
<dbReference type="PROSITE" id="PS50287">
    <property type="entry name" value="SRCR_2"/>
    <property type="match status" value="3"/>
</dbReference>
<dbReference type="SMART" id="SM00202">
    <property type="entry name" value="SR"/>
    <property type="match status" value="3"/>
</dbReference>
<comment type="caution">
    <text evidence="12">The sequence shown here is derived from an EMBL/GenBank/DDBJ whole genome shotgun (WGS) entry which is preliminary data.</text>
</comment>
<dbReference type="Gene3D" id="3.30.200.20">
    <property type="entry name" value="Phosphorylase Kinase, domain 1"/>
    <property type="match status" value="1"/>
</dbReference>
<evidence type="ECO:0000259" key="8">
    <source>
        <dbReference type="PROSITE" id="PS50011"/>
    </source>
</evidence>
<evidence type="ECO:0000259" key="9">
    <source>
        <dbReference type="PROSITE" id="PS50041"/>
    </source>
</evidence>
<dbReference type="CDD" id="cd00037">
    <property type="entry name" value="CLECT"/>
    <property type="match status" value="1"/>
</dbReference>
<feature type="disulfide bond" evidence="5">
    <location>
        <begin position="602"/>
        <end position="612"/>
    </location>
</feature>
<dbReference type="GO" id="GO:0045217">
    <property type="term" value="P:cell-cell junction maintenance"/>
    <property type="evidence" value="ECO:0007669"/>
    <property type="project" value="TreeGrafter"/>
</dbReference>